<dbReference type="EMBL" id="CP133548">
    <property type="protein sequence ID" value="WMS88801.1"/>
    <property type="molecule type" value="Genomic_DNA"/>
</dbReference>
<protein>
    <submittedName>
        <fullName evidence="1">Uncharacterized protein</fullName>
    </submittedName>
</protein>
<gene>
    <name evidence="1" type="ORF">Q9312_07745</name>
</gene>
<evidence type="ECO:0000313" key="1">
    <source>
        <dbReference type="EMBL" id="WMS88801.1"/>
    </source>
</evidence>
<dbReference type="AlphaFoldDB" id="A0AA51RW81"/>
<evidence type="ECO:0000313" key="2">
    <source>
        <dbReference type="Proteomes" id="UP001239782"/>
    </source>
</evidence>
<proteinExistence type="predicted"/>
<sequence>MNDLSLGCADSYPVHDVYTFSDDIERIRVCDHDFEPAIDVHEPAKDGWHGFCLMYHCNLEWCDTEFKIEDLDELIVLLETGAEKAQPSYFDRENCYSLIVFLKEAKSKNRSVSVLKE</sequence>
<accession>A0AA51RW81</accession>
<dbReference type="KEGG" id="plei:Q9312_07745"/>
<reference evidence="1 2" key="1">
    <citation type="submission" date="2023-08" db="EMBL/GenBank/DDBJ databases">
        <title>Pleionea litopenaei sp. nov., isolated from stomach of juvenile Litopenaeus vannamei.</title>
        <authorList>
            <person name="Rho A.M."/>
            <person name="Hwang C.Y."/>
        </authorList>
    </citation>
    <scope>NUCLEOTIDE SEQUENCE [LARGE SCALE GENOMIC DNA]</scope>
    <source>
        <strain evidence="1 2">HL-JVS1</strain>
    </source>
</reference>
<dbReference type="Proteomes" id="UP001239782">
    <property type="component" value="Chromosome"/>
</dbReference>
<name>A0AA51RW81_9GAMM</name>
<dbReference type="RefSeq" id="WP_309204024.1">
    <property type="nucleotide sequence ID" value="NZ_CP133548.1"/>
</dbReference>
<keyword evidence="2" id="KW-1185">Reference proteome</keyword>
<organism evidence="1 2">
    <name type="scientific">Pleionea litopenaei</name>
    <dbReference type="NCBI Taxonomy" id="3070815"/>
    <lineage>
        <taxon>Bacteria</taxon>
        <taxon>Pseudomonadati</taxon>
        <taxon>Pseudomonadota</taxon>
        <taxon>Gammaproteobacteria</taxon>
        <taxon>Oceanospirillales</taxon>
        <taxon>Pleioneaceae</taxon>
        <taxon>Pleionea</taxon>
    </lineage>
</organism>